<dbReference type="InterPro" id="IPR041679">
    <property type="entry name" value="DNA2/NAM7-like_C"/>
</dbReference>
<proteinExistence type="predicted"/>
<dbReference type="RefSeq" id="WP_106226224.1">
    <property type="nucleotide sequence ID" value="NZ_PVTV01000004.1"/>
</dbReference>
<dbReference type="PANTHER" id="PTHR10887">
    <property type="entry name" value="DNA2/NAM7 HELICASE FAMILY"/>
    <property type="match status" value="1"/>
</dbReference>
<dbReference type="InterPro" id="IPR011335">
    <property type="entry name" value="Restrct_endonuc-II-like"/>
</dbReference>
<sequence length="1806" mass="201529">MNESSSPLISALEQLRLKLLDLTGRNRLINFKHTLGKSLQFVEGHPAAIYEKLVETNNRANISVLGLPEPARREWVERNGRLQRPEPREWAKSAGISTGFDISGAGEESEESNVRALMYPDDLAKHCRKIEREATLAIEETGANMLFLVLGFLEFPDQRDSDKTYTAPLISIPVSLQKKDVSGIQQFSIQYTGDDISENLSLREKLRNDFGLVLPELAEEQIDVNAYFAGIQAIIVKQPGFGLKHRVSLCLLSFSNMLLVRDLDPNKWPSNGDENGLVDHPIVREIFEGSADEAGAGLSLAEDHMVEEGPGANIPLVYDADSSQHSALIDVLSLKKNLVIEGPPGTGKSQTITNLIAACLAEGKKVLFVAEKLAALEVVKNRLSLAGLDPFVLELHSNKTNKKRVLEEIAKRITFRPNHPNDLPRLQQQLEAHRKDLKAYSDLINSIAHNAFGLTLHQIMWRAEKHRQCLSDEESMLSQISIGDATQISEFEFGRRTDCLGYIGSQYNSVGGFDASCTFWGFYPERLIPGDEVKLTQLFEAADAWGLALVDASKHLSNVLGGRVHNLSLSFSSEQLTVLRRLLETANQQLPLHLIPGFFEDDETGATAAKTIGEFAKQVEHFHSLDGTVRAALKLESSVTKSGADELKSLKRQADILGAELGTLNELRTLHQQLVETAGMLSAANMAVISFIGGKNIPYDGSKQKLEQLLSFADLILDAPEEHFHLQAPGLTRDGAVHAIDQLLALQSEWTRLEKELSDSLYVDALPHEGDIKQAILTIREGDAWYRVLQGRWRKAVGLHKALQRTKLKMPSEKRLEQLEQIIKLLGLKEQWKSSPTWTQFIGFPAPATSSPLEGYLALAKWNRGIKVASEDIQVVLIDPINFTANQARALRREFSSVKLEITTAISAFKSISEKLKRLSEFSGGHLIEKVLEKTKELTGSLEDRFEWLELEAKSQATFNQVVAGCDAALERSALKSQIQANARVKTLLDELYLGVDTDCATAIEALSFGQSLDGLNLLPQIKYKLRSGHPIETSRTFVAALEDVHTGLQQVENLSSTLSQFGMFEMDVWTGAPADEDLELFVSALHEAVQKAIQDQDLLIPWSLYLTRRKEASELTLNVFVELLETKRIKHDELTDAYAYCTYSTITREAFRNIPELGRFTGLKHNQIRDEFKRLDREIISLRGKAIGYEGTRRASPPNGRNGVRVDDRTEMVLLNYLMPQQRPRMPVRKILTRAGGAIQELKPCFMMGPQAVAQYLTPGVIKFDLVIMDEASQLKPEEAIGSIARGGQLVVVGDPKQLPPTSFFSRMSQDGESSDDHFTTTDAESILDVCSSHFRPTRSLRWHYRSQHHSLIAFSNHSFYRGNLIIFPSPYGQGGRLGVRAVYLADAIYENQTNLREAKRVIDAVVEHIATRPSESLGIVTLNIKQRDLIAELLEERLRSVRGADTYREHWINEGAPLFIKNLENVQGDERDAIVISTTFGKPPGSSAVRQNFGPISRQGGWRRLNVLFTRAKRSIALYTSMRPEDIVMDGTTPDGTKALRNYLEYARTAFLTTVEETGLEADSDFEISVMEMLKLRGYEVTPQLGVAGYRIDIAVKHPDAQGSYLAAIECDGATYHSALSVRDRDRIRQEILESLGWRGRIWRIWSTDWFRTPRQETEKLISFLEDMRRSWSPEHASGEAWIEEGIGAGQPAVHVTPEVVLIENSVQAEIEREAVNSVLIDTDDDLEVEVGDVIRYVDLAKPNEVLTVQITSGKSDFLNGIVNESVPLAQAFFGAVVGDEVVLHLTGSTSKTFQIIEIKRTEN</sequence>
<dbReference type="SUPFAM" id="SSF52540">
    <property type="entry name" value="P-loop containing nucleoside triphosphate hydrolases"/>
    <property type="match status" value="2"/>
</dbReference>
<feature type="domain" description="DNA2/NAM7 helicase-like C-terminal" evidence="2">
    <location>
        <begin position="1393"/>
        <end position="1520"/>
    </location>
</feature>
<keyword evidence="5" id="KW-1185">Reference proteome</keyword>
<dbReference type="Gene3D" id="3.10.50.30">
    <property type="entry name" value="Transcription elongation factor, GreA/GreB, C-terminal domain"/>
    <property type="match status" value="1"/>
</dbReference>
<feature type="domain" description="DNA2/NAM7 helicase helicase" evidence="1">
    <location>
        <begin position="321"/>
        <end position="391"/>
    </location>
</feature>
<organism evidence="4 5">
    <name type="scientific">Jezberella montanilacus</name>
    <dbReference type="NCBI Taxonomy" id="323426"/>
    <lineage>
        <taxon>Bacteria</taxon>
        <taxon>Pseudomonadati</taxon>
        <taxon>Pseudomonadota</taxon>
        <taxon>Betaproteobacteria</taxon>
        <taxon>Burkholderiales</taxon>
        <taxon>Alcaligenaceae</taxon>
        <taxon>Jezberella</taxon>
    </lineage>
</organism>
<dbReference type="InterPro" id="IPR045055">
    <property type="entry name" value="DNA2/NAM7-like"/>
</dbReference>
<dbReference type="Pfam" id="PF13195">
    <property type="entry name" value="DUF4011"/>
    <property type="match status" value="1"/>
</dbReference>
<dbReference type="Pfam" id="PF13086">
    <property type="entry name" value="AAA_11"/>
    <property type="match status" value="2"/>
</dbReference>
<dbReference type="InterPro" id="IPR036953">
    <property type="entry name" value="GreA/GreB_C_sf"/>
</dbReference>
<protein>
    <submittedName>
        <fullName evidence="4">AAA domain-containing protein</fullName>
    </submittedName>
</protein>
<evidence type="ECO:0000313" key="5">
    <source>
        <dbReference type="Proteomes" id="UP000238308"/>
    </source>
</evidence>
<dbReference type="PANTHER" id="PTHR10887:SF495">
    <property type="entry name" value="HELICASE SENATAXIN ISOFORM X1-RELATED"/>
    <property type="match status" value="1"/>
</dbReference>
<dbReference type="GO" id="GO:0004386">
    <property type="term" value="F:helicase activity"/>
    <property type="evidence" value="ECO:0007669"/>
    <property type="project" value="InterPro"/>
</dbReference>
<dbReference type="GO" id="GO:0003677">
    <property type="term" value="F:DNA binding"/>
    <property type="evidence" value="ECO:0007669"/>
    <property type="project" value="InterPro"/>
</dbReference>
<dbReference type="Pfam" id="PF18741">
    <property type="entry name" value="MTES_1575"/>
    <property type="match status" value="1"/>
</dbReference>
<comment type="caution">
    <text evidence="4">The sequence shown here is derived from an EMBL/GenBank/DDBJ whole genome shotgun (WGS) entry which is preliminary data.</text>
</comment>
<dbReference type="EMBL" id="PVTV01000004">
    <property type="protein sequence ID" value="PRZ00473.1"/>
    <property type="molecule type" value="Genomic_DNA"/>
</dbReference>
<dbReference type="Gene3D" id="3.40.50.300">
    <property type="entry name" value="P-loop containing nucleotide triphosphate hydrolases"/>
    <property type="match status" value="3"/>
</dbReference>
<evidence type="ECO:0000259" key="1">
    <source>
        <dbReference type="Pfam" id="PF13086"/>
    </source>
</evidence>
<evidence type="ECO:0000313" key="4">
    <source>
        <dbReference type="EMBL" id="PRZ00473.1"/>
    </source>
</evidence>
<dbReference type="Gene3D" id="3.40.960.10">
    <property type="entry name" value="VSR Endonuclease"/>
    <property type="match status" value="1"/>
</dbReference>
<dbReference type="CDD" id="cd18808">
    <property type="entry name" value="SF1_C_Upf1"/>
    <property type="match status" value="1"/>
</dbReference>
<gene>
    <name evidence="4" type="ORF">BCM14_0294</name>
</gene>
<dbReference type="InterPro" id="IPR027417">
    <property type="entry name" value="P-loop_NTPase"/>
</dbReference>
<dbReference type="InterPro" id="IPR025103">
    <property type="entry name" value="DUF4011"/>
</dbReference>
<dbReference type="GO" id="GO:0032784">
    <property type="term" value="P:regulation of DNA-templated transcription elongation"/>
    <property type="evidence" value="ECO:0007669"/>
    <property type="project" value="InterPro"/>
</dbReference>
<feature type="domain" description="Restriction endonuclease type II-like" evidence="3">
    <location>
        <begin position="1568"/>
        <end position="1667"/>
    </location>
</feature>
<dbReference type="Pfam" id="PF13087">
    <property type="entry name" value="AAA_12"/>
    <property type="match status" value="1"/>
</dbReference>
<feature type="domain" description="DNA2/NAM7 helicase helicase" evidence="1">
    <location>
        <begin position="1264"/>
        <end position="1304"/>
    </location>
</feature>
<dbReference type="SUPFAM" id="SSF54534">
    <property type="entry name" value="FKBP-like"/>
    <property type="match status" value="1"/>
</dbReference>
<dbReference type="SUPFAM" id="SSF52980">
    <property type="entry name" value="Restriction endonuclease-like"/>
    <property type="match status" value="1"/>
</dbReference>
<evidence type="ECO:0000259" key="3">
    <source>
        <dbReference type="Pfam" id="PF18741"/>
    </source>
</evidence>
<name>A0A2T0XNG9_9BURK</name>
<dbReference type="FunFam" id="3.40.960.10:FF:000002">
    <property type="entry name" value="DNA helicase related protein"/>
    <property type="match status" value="1"/>
</dbReference>
<evidence type="ECO:0000259" key="2">
    <source>
        <dbReference type="Pfam" id="PF13087"/>
    </source>
</evidence>
<reference evidence="4 5" key="1">
    <citation type="submission" date="2018-03" db="EMBL/GenBank/DDBJ databases">
        <title>Genomic Encyclopedia of Type Strains, Phase III (KMG-III): the genomes of soil and plant-associated and newly described type strains.</title>
        <authorList>
            <person name="Whitman W."/>
        </authorList>
    </citation>
    <scope>NUCLEOTIDE SEQUENCE [LARGE SCALE GENOMIC DNA]</scope>
    <source>
        <strain evidence="4 5">MWH-P2sevCIIIb</strain>
    </source>
</reference>
<dbReference type="InterPro" id="IPR041677">
    <property type="entry name" value="DNA2/NAM7_AAA_11"/>
</dbReference>
<dbReference type="InterPro" id="IPR049468">
    <property type="entry name" value="Restrct_endonuc-II-like_dom"/>
</dbReference>
<dbReference type="Proteomes" id="UP000238308">
    <property type="component" value="Unassembled WGS sequence"/>
</dbReference>
<accession>A0A2T0XNG9</accession>
<dbReference type="OrthoDB" id="9757917at2"/>
<dbReference type="InterPro" id="IPR047187">
    <property type="entry name" value="SF1_C_Upf1"/>
</dbReference>